<feature type="domain" description="C2H2-type" evidence="8">
    <location>
        <begin position="42"/>
        <end position="69"/>
    </location>
</feature>
<dbReference type="PROSITE" id="PS00028">
    <property type="entry name" value="ZINC_FINGER_C2H2_1"/>
    <property type="match status" value="1"/>
</dbReference>
<proteinExistence type="predicted"/>
<evidence type="ECO:0000256" key="1">
    <source>
        <dbReference type="ARBA" id="ARBA00004123"/>
    </source>
</evidence>
<evidence type="ECO:0000256" key="7">
    <source>
        <dbReference type="SAM" id="MobiDB-lite"/>
    </source>
</evidence>
<dbReference type="InterPro" id="IPR044246">
    <property type="entry name" value="ZFP3-like"/>
</dbReference>
<comment type="subcellular location">
    <subcellularLocation>
        <location evidence="1">Nucleus</location>
    </subcellularLocation>
</comment>
<accession>A0A565CL82</accession>
<evidence type="ECO:0000256" key="5">
    <source>
        <dbReference type="ARBA" id="ARBA00023242"/>
    </source>
</evidence>
<dbReference type="PROSITE" id="PS50157">
    <property type="entry name" value="ZINC_FINGER_C2H2_2"/>
    <property type="match status" value="1"/>
</dbReference>
<dbReference type="Proteomes" id="UP000489600">
    <property type="component" value="Unassembled WGS sequence"/>
</dbReference>
<dbReference type="GO" id="GO:0009788">
    <property type="term" value="P:negative regulation of abscisic acid-activated signaling pathway"/>
    <property type="evidence" value="ECO:0007669"/>
    <property type="project" value="InterPro"/>
</dbReference>
<evidence type="ECO:0000313" key="10">
    <source>
        <dbReference type="Proteomes" id="UP000489600"/>
    </source>
</evidence>
<evidence type="ECO:0000256" key="4">
    <source>
        <dbReference type="ARBA" id="ARBA00022833"/>
    </source>
</evidence>
<sequence>MAEQQPSSFHQFVGPSKPRSSSSNKRHSFAGGATHPTCHRLFPCQYCPRKFYTSQALGGHQNAHKRERAAARRNLGVVSHSSPSNLDDATLYRPYPCFYPNPIQGSGSEIGIWNGSGQQTVMMVNGYEYDPYPYGYPFGVSGNENGGMEEEETLDLSLRL</sequence>
<evidence type="ECO:0000256" key="6">
    <source>
        <dbReference type="PROSITE-ProRule" id="PRU00042"/>
    </source>
</evidence>
<reference evidence="9" key="1">
    <citation type="submission" date="2019-07" db="EMBL/GenBank/DDBJ databases">
        <authorList>
            <person name="Dittberner H."/>
        </authorList>
    </citation>
    <scope>NUCLEOTIDE SEQUENCE [LARGE SCALE GENOMIC DNA]</scope>
</reference>
<name>A0A565CL82_9BRAS</name>
<dbReference type="GO" id="GO:0008270">
    <property type="term" value="F:zinc ion binding"/>
    <property type="evidence" value="ECO:0007669"/>
    <property type="project" value="UniProtKB-KW"/>
</dbReference>
<dbReference type="SUPFAM" id="SSF57667">
    <property type="entry name" value="beta-beta-alpha zinc fingers"/>
    <property type="match status" value="1"/>
</dbReference>
<dbReference type="PANTHER" id="PTHR47287:SF15">
    <property type="entry name" value="ZINC FINGER PROTEIN 3-LIKE"/>
    <property type="match status" value="1"/>
</dbReference>
<dbReference type="InterPro" id="IPR013087">
    <property type="entry name" value="Znf_C2H2_type"/>
</dbReference>
<evidence type="ECO:0000256" key="2">
    <source>
        <dbReference type="ARBA" id="ARBA00022723"/>
    </source>
</evidence>
<keyword evidence="4" id="KW-0862">Zinc</keyword>
<evidence type="ECO:0000313" key="9">
    <source>
        <dbReference type="EMBL" id="VVB14409.1"/>
    </source>
</evidence>
<organism evidence="9 10">
    <name type="scientific">Arabis nemorensis</name>
    <dbReference type="NCBI Taxonomy" id="586526"/>
    <lineage>
        <taxon>Eukaryota</taxon>
        <taxon>Viridiplantae</taxon>
        <taxon>Streptophyta</taxon>
        <taxon>Embryophyta</taxon>
        <taxon>Tracheophyta</taxon>
        <taxon>Spermatophyta</taxon>
        <taxon>Magnoliopsida</taxon>
        <taxon>eudicotyledons</taxon>
        <taxon>Gunneridae</taxon>
        <taxon>Pentapetalae</taxon>
        <taxon>rosids</taxon>
        <taxon>malvids</taxon>
        <taxon>Brassicales</taxon>
        <taxon>Brassicaceae</taxon>
        <taxon>Arabideae</taxon>
        <taxon>Arabis</taxon>
    </lineage>
</organism>
<dbReference type="GO" id="GO:0005634">
    <property type="term" value="C:nucleus"/>
    <property type="evidence" value="ECO:0007669"/>
    <property type="project" value="UniProtKB-SubCell"/>
</dbReference>
<evidence type="ECO:0000259" key="8">
    <source>
        <dbReference type="PROSITE" id="PS50157"/>
    </source>
</evidence>
<dbReference type="PANTHER" id="PTHR47287">
    <property type="entry name" value="C2H2 AND C2HC ZINC FINGERS SUPERFAMILY PROTEIN"/>
    <property type="match status" value="1"/>
</dbReference>
<keyword evidence="3 6" id="KW-0863">Zinc-finger</keyword>
<keyword evidence="5" id="KW-0539">Nucleus</keyword>
<dbReference type="AlphaFoldDB" id="A0A565CL82"/>
<protein>
    <recommendedName>
        <fullName evidence="8">C2H2-type domain-containing protein</fullName>
    </recommendedName>
</protein>
<dbReference type="EMBL" id="CABITT030000008">
    <property type="protein sequence ID" value="VVB14409.1"/>
    <property type="molecule type" value="Genomic_DNA"/>
</dbReference>
<gene>
    <name evidence="9" type="ORF">ANE_LOCUS24853</name>
</gene>
<keyword evidence="10" id="KW-1185">Reference proteome</keyword>
<feature type="compositionally biased region" description="Polar residues" evidence="7">
    <location>
        <begin position="1"/>
        <end position="10"/>
    </location>
</feature>
<dbReference type="OrthoDB" id="960395at2759"/>
<comment type="caution">
    <text evidence="9">The sequence shown here is derived from an EMBL/GenBank/DDBJ whole genome shotgun (WGS) entry which is preliminary data.</text>
</comment>
<feature type="region of interest" description="Disordered" evidence="7">
    <location>
        <begin position="1"/>
        <end position="30"/>
    </location>
</feature>
<dbReference type="Gene3D" id="3.30.160.60">
    <property type="entry name" value="Classic Zinc Finger"/>
    <property type="match status" value="1"/>
</dbReference>
<evidence type="ECO:0000256" key="3">
    <source>
        <dbReference type="ARBA" id="ARBA00022771"/>
    </source>
</evidence>
<dbReference type="InterPro" id="IPR036236">
    <property type="entry name" value="Znf_C2H2_sf"/>
</dbReference>
<keyword evidence="2" id="KW-0479">Metal-binding</keyword>